<keyword evidence="2" id="KW-0812">Transmembrane</keyword>
<dbReference type="Proteomes" id="UP001150538">
    <property type="component" value="Unassembled WGS sequence"/>
</dbReference>
<accession>A0A9W8A0K4</accession>
<keyword evidence="4" id="KW-1185">Reference proteome</keyword>
<keyword evidence="2" id="KW-1133">Transmembrane helix</keyword>
<keyword evidence="2" id="KW-0472">Membrane</keyword>
<name>A0A9W8A0K4_9FUNG</name>
<comment type="caution">
    <text evidence="3">The sequence shown here is derived from an EMBL/GenBank/DDBJ whole genome shotgun (WGS) entry which is preliminary data.</text>
</comment>
<sequence length="432" mass="49824">MAIIRVERQTLDTSEGGEEEHRQQLGYRSIIDQVNEDVAIKAPKTALIPRKAGHSLIDRKSSLLDSRINLLNRQMGQQAYQHYTTTAIDRVSTIATQRSMPVQRPGPVYQQLRHSLTRERPALFHIHKDTIIRRQEQDYAQQYEIWQPQDIQIGQEQQPTISNRIKRFLSSTKQKISSWIVYPIETIKEARERYRIISPLLLRLLWVPLAPMVSFIVETVAFYIAAHDKAKIHKWVRDTADAIFFSQAIIQAYPFYTDTVIISTLKAARKALIFKYLYKPNRELIMESFGNDDDGKAQFRKATYTNVFSRESQEIPSARVRITRTKHSIKSMVSSNRGRVGAGAGTTQAESGTDTKKLPGEVERAFLDLWKFTAGIGGGDGRRQASLIPRFKNIKYRLKFYLVRYVLLTRGERQVYKMVFGPNRGNPRDHNN</sequence>
<feature type="transmembrane region" description="Helical" evidence="2">
    <location>
        <begin position="200"/>
        <end position="224"/>
    </location>
</feature>
<evidence type="ECO:0000313" key="4">
    <source>
        <dbReference type="Proteomes" id="UP001150538"/>
    </source>
</evidence>
<gene>
    <name evidence="3" type="ORF">H4219_003677</name>
</gene>
<feature type="region of interest" description="Disordered" evidence="1">
    <location>
        <begin position="336"/>
        <end position="355"/>
    </location>
</feature>
<dbReference type="EMBL" id="JANBPU010000097">
    <property type="protein sequence ID" value="KAJ1916613.1"/>
    <property type="molecule type" value="Genomic_DNA"/>
</dbReference>
<reference evidence="3" key="1">
    <citation type="submission" date="2022-07" db="EMBL/GenBank/DDBJ databases">
        <title>Phylogenomic reconstructions and comparative analyses of Kickxellomycotina fungi.</title>
        <authorList>
            <person name="Reynolds N.K."/>
            <person name="Stajich J.E."/>
            <person name="Barry K."/>
            <person name="Grigoriev I.V."/>
            <person name="Crous P."/>
            <person name="Smith M.E."/>
        </authorList>
    </citation>
    <scope>NUCLEOTIDE SEQUENCE</scope>
    <source>
        <strain evidence="3">NBRC 100468</strain>
    </source>
</reference>
<evidence type="ECO:0000256" key="2">
    <source>
        <dbReference type="SAM" id="Phobius"/>
    </source>
</evidence>
<evidence type="ECO:0000256" key="1">
    <source>
        <dbReference type="SAM" id="MobiDB-lite"/>
    </source>
</evidence>
<protein>
    <submittedName>
        <fullName evidence="3">Uncharacterized protein</fullName>
    </submittedName>
</protein>
<dbReference type="AlphaFoldDB" id="A0A9W8A0K4"/>
<proteinExistence type="predicted"/>
<evidence type="ECO:0000313" key="3">
    <source>
        <dbReference type="EMBL" id="KAJ1916613.1"/>
    </source>
</evidence>
<organism evidence="3 4">
    <name type="scientific">Mycoemilia scoparia</name>
    <dbReference type="NCBI Taxonomy" id="417184"/>
    <lineage>
        <taxon>Eukaryota</taxon>
        <taxon>Fungi</taxon>
        <taxon>Fungi incertae sedis</taxon>
        <taxon>Zoopagomycota</taxon>
        <taxon>Kickxellomycotina</taxon>
        <taxon>Kickxellomycetes</taxon>
        <taxon>Kickxellales</taxon>
        <taxon>Kickxellaceae</taxon>
        <taxon>Mycoemilia</taxon>
    </lineage>
</organism>